<dbReference type="Gene3D" id="3.30.1050.10">
    <property type="entry name" value="SCP2 sterol-binding domain"/>
    <property type="match status" value="1"/>
</dbReference>
<dbReference type="InterPro" id="IPR038536">
    <property type="entry name" value="Alkyl/aryl-sulf_dimr_sf"/>
</dbReference>
<dbReference type="EMBL" id="QQBC01000007">
    <property type="protein sequence ID" value="RDI64760.1"/>
    <property type="molecule type" value="Genomic_DNA"/>
</dbReference>
<reference evidence="6 7" key="1">
    <citation type="submission" date="2018-07" db="EMBL/GenBank/DDBJ databases">
        <title>Genomic Encyclopedia of Type Strains, Phase IV (KMG-IV): sequencing the most valuable type-strain genomes for metagenomic binning, comparative biology and taxonomic classification.</title>
        <authorList>
            <person name="Goeker M."/>
        </authorList>
    </citation>
    <scope>NUCLEOTIDE SEQUENCE [LARGE SCALE GENOMIC DNA]</scope>
    <source>
        <strain evidence="6 7">DSM 44290</strain>
    </source>
</reference>
<sequence>MWATYLTDAVNRYARRADLVFSSHHWPVWGTDRIVEYLPLQRDLYAYLHDQTLRLLNRGYVGAEIAEELRLPPALTEKWFTHGYYGSVSHNVKAIYQRYMGWFDGNPAHLWEHPPVASAQRHATAMGGVDEVVRKTQTAYDAGDFRWAARLLNYAIFAEPGHTAAKRLQASVFEQLGYGSENATWRNFYLSSARELRDGPFGTPTGSESGSLLGALTVTQAFDAISLRIDGPKAWDVRMITDWRFIDEGDRVHRVELRNGVLIHYDRAADDGLPAPDATITLTCPVLLGTVLAGRDVPGAVARGELRVVGNAAVLAALPSLLDKPDPNFAIVTP</sequence>
<proteinExistence type="predicted"/>
<dbReference type="Pfam" id="PF14864">
    <property type="entry name" value="Alkyl_sulf_C"/>
    <property type="match status" value="1"/>
</dbReference>
<protein>
    <submittedName>
        <fullName evidence="6">Alkyl sulfatase-like protein</fullName>
    </submittedName>
</protein>
<dbReference type="InterPro" id="IPR036866">
    <property type="entry name" value="RibonucZ/Hydroxyglut_hydro"/>
</dbReference>
<keyword evidence="7" id="KW-1185">Reference proteome</keyword>
<dbReference type="SUPFAM" id="SSF55718">
    <property type="entry name" value="SCP-like"/>
    <property type="match status" value="1"/>
</dbReference>
<dbReference type="PANTHER" id="PTHR43223:SF1">
    <property type="entry name" value="ALKYL_ARYL-SULFATASE BDS1"/>
    <property type="match status" value="1"/>
</dbReference>
<dbReference type="SUPFAM" id="SSF56281">
    <property type="entry name" value="Metallo-hydrolase/oxidoreductase"/>
    <property type="match status" value="1"/>
</dbReference>
<dbReference type="PANTHER" id="PTHR43223">
    <property type="entry name" value="ALKYL/ARYL-SULFATASE"/>
    <property type="match status" value="1"/>
</dbReference>
<dbReference type="InterPro" id="IPR052195">
    <property type="entry name" value="Bact_Alkyl/Aryl-Sulfatase"/>
</dbReference>
<evidence type="ECO:0000313" key="6">
    <source>
        <dbReference type="EMBL" id="RDI64760.1"/>
    </source>
</evidence>
<keyword evidence="1" id="KW-0479">Metal-binding</keyword>
<keyword evidence="2" id="KW-0378">Hydrolase</keyword>
<dbReference type="GO" id="GO:0018741">
    <property type="term" value="F:linear primary-alkylsulfatase activity"/>
    <property type="evidence" value="ECO:0007669"/>
    <property type="project" value="TreeGrafter"/>
</dbReference>
<organism evidence="6 7">
    <name type="scientific">Nocardia pseudobrasiliensis</name>
    <dbReference type="NCBI Taxonomy" id="45979"/>
    <lineage>
        <taxon>Bacteria</taxon>
        <taxon>Bacillati</taxon>
        <taxon>Actinomycetota</taxon>
        <taxon>Actinomycetes</taxon>
        <taxon>Mycobacteriales</taxon>
        <taxon>Nocardiaceae</taxon>
        <taxon>Nocardia</taxon>
    </lineage>
</organism>
<dbReference type="GO" id="GO:0046983">
    <property type="term" value="F:protein dimerization activity"/>
    <property type="evidence" value="ECO:0007669"/>
    <property type="project" value="InterPro"/>
</dbReference>
<dbReference type="Gene3D" id="1.25.40.880">
    <property type="entry name" value="Alkyl sulfatase, dimerisation domain"/>
    <property type="match status" value="1"/>
</dbReference>
<dbReference type="Pfam" id="PF14863">
    <property type="entry name" value="Alkyl_sulf_dimr"/>
    <property type="match status" value="1"/>
</dbReference>
<dbReference type="InterPro" id="IPR029229">
    <property type="entry name" value="Alkyl_sulf_C"/>
</dbReference>
<feature type="domain" description="Alkyl sulfatase dimerisation" evidence="4">
    <location>
        <begin position="63"/>
        <end position="199"/>
    </location>
</feature>
<evidence type="ECO:0000256" key="2">
    <source>
        <dbReference type="ARBA" id="ARBA00022801"/>
    </source>
</evidence>
<name>A0A370I2G5_9NOCA</name>
<comment type="caution">
    <text evidence="6">The sequence shown here is derived from an EMBL/GenBank/DDBJ whole genome shotgun (WGS) entry which is preliminary data.</text>
</comment>
<keyword evidence="3" id="KW-0862">Zinc</keyword>
<evidence type="ECO:0000256" key="1">
    <source>
        <dbReference type="ARBA" id="ARBA00022723"/>
    </source>
</evidence>
<accession>A0A370I2G5</accession>
<dbReference type="Gene3D" id="3.60.15.30">
    <property type="entry name" value="Metallo-beta-lactamase domain"/>
    <property type="match status" value="1"/>
</dbReference>
<evidence type="ECO:0000313" key="7">
    <source>
        <dbReference type="Proteomes" id="UP000254869"/>
    </source>
</evidence>
<feature type="domain" description="Alkyl sulfatase C-terminal" evidence="5">
    <location>
        <begin position="209"/>
        <end position="334"/>
    </location>
</feature>
<dbReference type="Proteomes" id="UP000254869">
    <property type="component" value="Unassembled WGS sequence"/>
</dbReference>
<dbReference type="GO" id="GO:0046872">
    <property type="term" value="F:metal ion binding"/>
    <property type="evidence" value="ECO:0007669"/>
    <property type="project" value="UniProtKB-KW"/>
</dbReference>
<dbReference type="AlphaFoldDB" id="A0A370I2G5"/>
<gene>
    <name evidence="6" type="ORF">DFR76_107136</name>
</gene>
<dbReference type="InterPro" id="IPR029228">
    <property type="entry name" value="Alkyl_sulf_dimr"/>
</dbReference>
<evidence type="ECO:0000259" key="5">
    <source>
        <dbReference type="Pfam" id="PF14864"/>
    </source>
</evidence>
<evidence type="ECO:0000259" key="4">
    <source>
        <dbReference type="Pfam" id="PF14863"/>
    </source>
</evidence>
<dbReference type="GO" id="GO:0018909">
    <property type="term" value="P:dodecyl sulfate metabolic process"/>
    <property type="evidence" value="ECO:0007669"/>
    <property type="project" value="TreeGrafter"/>
</dbReference>
<evidence type="ECO:0000256" key="3">
    <source>
        <dbReference type="ARBA" id="ARBA00022833"/>
    </source>
</evidence>
<dbReference type="InterPro" id="IPR036527">
    <property type="entry name" value="SCP2_sterol-bd_dom_sf"/>
</dbReference>